<dbReference type="EMBL" id="FODT01000019">
    <property type="protein sequence ID" value="SEP37168.1"/>
    <property type="molecule type" value="Genomic_DNA"/>
</dbReference>
<name>A0A1H8XCV5_9BRAD</name>
<dbReference type="AlphaFoldDB" id="A0A1H8XCV5"/>
<dbReference type="Pfam" id="PF01814">
    <property type="entry name" value="Hemerythrin"/>
    <property type="match status" value="1"/>
</dbReference>
<dbReference type="Gene3D" id="1.20.120.520">
    <property type="entry name" value="nmb1532 protein domain like"/>
    <property type="match status" value="1"/>
</dbReference>
<feature type="domain" description="Hemerythrin-like" evidence="1">
    <location>
        <begin position="6"/>
        <end position="143"/>
    </location>
</feature>
<protein>
    <submittedName>
        <fullName evidence="2">Hemerythrin HHE cation binding domain-containing protein</fullName>
    </submittedName>
</protein>
<dbReference type="OrthoDB" id="7356699at2"/>
<organism evidence="2 3">
    <name type="scientific">Rhodopseudomonas pseudopalustris</name>
    <dbReference type="NCBI Taxonomy" id="1513892"/>
    <lineage>
        <taxon>Bacteria</taxon>
        <taxon>Pseudomonadati</taxon>
        <taxon>Pseudomonadota</taxon>
        <taxon>Alphaproteobacteria</taxon>
        <taxon>Hyphomicrobiales</taxon>
        <taxon>Nitrobacteraceae</taxon>
        <taxon>Rhodopseudomonas</taxon>
    </lineage>
</organism>
<evidence type="ECO:0000259" key="1">
    <source>
        <dbReference type="Pfam" id="PF01814"/>
    </source>
</evidence>
<dbReference type="InterPro" id="IPR012312">
    <property type="entry name" value="Hemerythrin-like"/>
</dbReference>
<accession>A0A1H8XCV5</accession>
<gene>
    <name evidence="2" type="ORF">SAMN05444123_1192</name>
</gene>
<evidence type="ECO:0000313" key="3">
    <source>
        <dbReference type="Proteomes" id="UP000199615"/>
    </source>
</evidence>
<reference evidence="3" key="1">
    <citation type="submission" date="2016-10" db="EMBL/GenBank/DDBJ databases">
        <authorList>
            <person name="Varghese N."/>
            <person name="Submissions S."/>
        </authorList>
    </citation>
    <scope>NUCLEOTIDE SEQUENCE [LARGE SCALE GENOMIC DNA]</scope>
    <source>
        <strain evidence="3">DSM 123</strain>
    </source>
</reference>
<dbReference type="RefSeq" id="WP_092686317.1">
    <property type="nucleotide sequence ID" value="NZ_FODT01000019.1"/>
</dbReference>
<sequence length="163" mass="18694">MFANRISQTLHDEHRATITLMERLEQSLGRRQPIDISDPKDARLLRDLVLAIDSDTIRHFDFEETHLFTLLESVGDQLIGDHLTEEHAVMRPLGETLAALSRTAESAGFDKASWEEFRRVGAEFVQRMVVHVQKEEMALLPLVNDTMDSETEIRLYNVYTGNT</sequence>
<dbReference type="Proteomes" id="UP000199615">
    <property type="component" value="Unassembled WGS sequence"/>
</dbReference>
<keyword evidence="3" id="KW-1185">Reference proteome</keyword>
<evidence type="ECO:0000313" key="2">
    <source>
        <dbReference type="EMBL" id="SEP37168.1"/>
    </source>
</evidence>
<proteinExistence type="predicted"/>